<proteinExistence type="predicted"/>
<reference evidence="2 3" key="1">
    <citation type="submission" date="2021-02" db="EMBL/GenBank/DDBJ databases">
        <title>Actinophytocola xerophila sp. nov., isolated from soil of cotton cropping field.</title>
        <authorList>
            <person name="Huang R."/>
            <person name="Chen X."/>
            <person name="Ge X."/>
            <person name="Liu W."/>
        </authorList>
    </citation>
    <scope>NUCLEOTIDE SEQUENCE [LARGE SCALE GENOMIC DNA]</scope>
    <source>
        <strain evidence="2 3">S1-96</strain>
    </source>
</reference>
<keyword evidence="1" id="KW-0812">Transmembrane</keyword>
<feature type="transmembrane region" description="Helical" evidence="1">
    <location>
        <begin position="82"/>
        <end position="103"/>
    </location>
</feature>
<dbReference type="Proteomes" id="UP001156441">
    <property type="component" value="Unassembled WGS sequence"/>
</dbReference>
<dbReference type="RefSeq" id="WP_260192915.1">
    <property type="nucleotide sequence ID" value="NZ_JAFFZE010000015.1"/>
</dbReference>
<evidence type="ECO:0000256" key="1">
    <source>
        <dbReference type="SAM" id="Phobius"/>
    </source>
</evidence>
<evidence type="ECO:0000313" key="3">
    <source>
        <dbReference type="Proteomes" id="UP001156441"/>
    </source>
</evidence>
<feature type="transmembrane region" description="Helical" evidence="1">
    <location>
        <begin position="50"/>
        <end position="70"/>
    </location>
</feature>
<evidence type="ECO:0000313" key="2">
    <source>
        <dbReference type="EMBL" id="MCT2585364.1"/>
    </source>
</evidence>
<keyword evidence="1" id="KW-1133">Transmembrane helix</keyword>
<evidence type="ECO:0008006" key="4">
    <source>
        <dbReference type="Google" id="ProtNLM"/>
    </source>
</evidence>
<gene>
    <name evidence="2" type="ORF">JT362_19785</name>
</gene>
<dbReference type="EMBL" id="JAFFZE010000015">
    <property type="protein sequence ID" value="MCT2585364.1"/>
    <property type="molecule type" value="Genomic_DNA"/>
</dbReference>
<sequence>MGYALLGATFASHSVPALVAVLVPGVAALAAVALVRRPRVPGGRFGRRHLAWLVWALAFTVWEVASLVLGELSFSLLLDPVLAIYPLRVAGWVLWLAGLWLLVRR</sequence>
<name>A0ABT2JCU6_9PSEU</name>
<protein>
    <recommendedName>
        <fullName evidence="4">DUF3995 domain-containing protein</fullName>
    </recommendedName>
</protein>
<keyword evidence="1" id="KW-0472">Membrane</keyword>
<accession>A0ABT2JCU6</accession>
<keyword evidence="3" id="KW-1185">Reference proteome</keyword>
<comment type="caution">
    <text evidence="2">The sequence shown here is derived from an EMBL/GenBank/DDBJ whole genome shotgun (WGS) entry which is preliminary data.</text>
</comment>
<organism evidence="2 3">
    <name type="scientific">Actinophytocola gossypii</name>
    <dbReference type="NCBI Taxonomy" id="2812003"/>
    <lineage>
        <taxon>Bacteria</taxon>
        <taxon>Bacillati</taxon>
        <taxon>Actinomycetota</taxon>
        <taxon>Actinomycetes</taxon>
        <taxon>Pseudonocardiales</taxon>
        <taxon>Pseudonocardiaceae</taxon>
    </lineage>
</organism>
<feature type="transmembrane region" description="Helical" evidence="1">
    <location>
        <begin position="15"/>
        <end position="35"/>
    </location>
</feature>